<dbReference type="NCBIfam" id="TIGR01361">
    <property type="entry name" value="DAHP_synth_Bsub"/>
    <property type="match status" value="1"/>
</dbReference>
<dbReference type="InterPro" id="IPR006268">
    <property type="entry name" value="DAHP_syn_2"/>
</dbReference>
<dbReference type="Gene3D" id="3.30.70.1140">
    <property type="entry name" value="Phospho-2-dehydro-3-deoxyheptonate aldolase, domain 1"/>
    <property type="match status" value="1"/>
</dbReference>
<keyword evidence="5" id="KW-1185">Reference proteome</keyword>
<proteinExistence type="predicted"/>
<comment type="caution">
    <text evidence="4">The sequence shown here is derived from an EMBL/GenBank/DDBJ whole genome shotgun (WGS) entry which is preliminary data.</text>
</comment>
<dbReference type="Pfam" id="PF18152">
    <property type="entry name" value="DAHP_snth_FXD"/>
    <property type="match status" value="1"/>
</dbReference>
<evidence type="ECO:0000256" key="1">
    <source>
        <dbReference type="ARBA" id="ARBA00022679"/>
    </source>
</evidence>
<dbReference type="InterPro" id="IPR041071">
    <property type="entry name" value="DAHP_snth_FXD"/>
</dbReference>
<protein>
    <submittedName>
        <fullName evidence="4">3-deoxy-7-phosphoheptulonate synthase</fullName>
        <ecNumber evidence="4">2.5.1.54</ecNumber>
    </submittedName>
</protein>
<feature type="domain" description="DAHP synthetase I/KDSA" evidence="2">
    <location>
        <begin position="91"/>
        <end position="327"/>
    </location>
</feature>
<dbReference type="Pfam" id="PF00793">
    <property type="entry name" value="DAHP_synth_1"/>
    <property type="match status" value="1"/>
</dbReference>
<sequence length="338" mass="36052">MIIVMHGRANPAHIDAVVAKIRAAGLAEHLSRGTERTIIGAVGDERVLSADMFETMPGVERAIRVLKDYRIVSREVKPDNSVVSVRGVQLGGSAIQLIAGPSAIESAGQMQALATRLRHSGVGLLRGGAYKPRTSPYAFQGVGEAGLGYLQQAARSQAMPMVSELLDVRQLDTFLEYDVDVIQIGPRNMQNAELLKEVGRINKPVLLHRGVASTLSEWLMAAEYIAVGGNHNIVFCERGIRSFDTASRHALDISAIPLLKRETHLPVLVDPSHAGGRASLVAPLACAAIAAGADGLLLEVHDDPQQAWCDAEQAITPAALDELLATLRPLAAVVGRTL</sequence>
<evidence type="ECO:0000313" key="5">
    <source>
        <dbReference type="Proteomes" id="UP001219956"/>
    </source>
</evidence>
<evidence type="ECO:0000259" key="2">
    <source>
        <dbReference type="Pfam" id="PF00793"/>
    </source>
</evidence>
<dbReference type="SUPFAM" id="SSF51569">
    <property type="entry name" value="Aldolase"/>
    <property type="match status" value="1"/>
</dbReference>
<accession>A0ABT5IYQ5</accession>
<evidence type="ECO:0000313" key="4">
    <source>
        <dbReference type="EMBL" id="MDC7716749.1"/>
    </source>
</evidence>
<dbReference type="Proteomes" id="UP001219956">
    <property type="component" value="Unassembled WGS sequence"/>
</dbReference>
<dbReference type="Gene3D" id="3.20.20.70">
    <property type="entry name" value="Aldolase class I"/>
    <property type="match status" value="1"/>
</dbReference>
<feature type="domain" description="DAHP synthase ferredoxin-like" evidence="3">
    <location>
        <begin position="1"/>
        <end position="67"/>
    </location>
</feature>
<dbReference type="EC" id="2.5.1.54" evidence="4"/>
<gene>
    <name evidence="4" type="primary">aroF</name>
    <name evidence="4" type="ORF">PQU95_05910</name>
</gene>
<reference evidence="4 5" key="1">
    <citation type="submission" date="2023-01" db="EMBL/GenBank/DDBJ databases">
        <title>Novel species of the genus Vogesella isolated from rivers.</title>
        <authorList>
            <person name="Lu H."/>
        </authorList>
    </citation>
    <scope>NUCLEOTIDE SEQUENCE [LARGE SCALE GENOMIC DNA]</scope>
    <source>
        <strain evidence="4 5">DC21W</strain>
    </source>
</reference>
<dbReference type="EMBL" id="JAQQLF010000006">
    <property type="protein sequence ID" value="MDC7716749.1"/>
    <property type="molecule type" value="Genomic_DNA"/>
</dbReference>
<name>A0ABT5IYQ5_9NEIS</name>
<dbReference type="GO" id="GO:0003849">
    <property type="term" value="F:3-deoxy-7-phosphoheptulonate synthase activity"/>
    <property type="evidence" value="ECO:0007669"/>
    <property type="project" value="UniProtKB-EC"/>
</dbReference>
<organism evidence="4 5">
    <name type="scientific">Vogesella aquatica</name>
    <dbReference type="NCBI Taxonomy" id="2984206"/>
    <lineage>
        <taxon>Bacteria</taxon>
        <taxon>Pseudomonadati</taxon>
        <taxon>Pseudomonadota</taxon>
        <taxon>Betaproteobacteria</taxon>
        <taxon>Neisseriales</taxon>
        <taxon>Chromobacteriaceae</taxon>
        <taxon>Vogesella</taxon>
    </lineage>
</organism>
<evidence type="ECO:0000259" key="3">
    <source>
        <dbReference type="Pfam" id="PF18152"/>
    </source>
</evidence>
<dbReference type="NCBIfam" id="NF006421">
    <property type="entry name" value="PRK08673.1"/>
    <property type="match status" value="1"/>
</dbReference>
<dbReference type="PANTHER" id="PTHR43018">
    <property type="entry name" value="PHOSPHO-2-DEHYDRO-3-DEOXYHEPTONATE ALDOLASE"/>
    <property type="match status" value="1"/>
</dbReference>
<dbReference type="InterPro" id="IPR052899">
    <property type="entry name" value="Class-I_DAHP_synthase"/>
</dbReference>
<dbReference type="InterPro" id="IPR013785">
    <property type="entry name" value="Aldolase_TIM"/>
</dbReference>
<dbReference type="RefSeq" id="WP_272751143.1">
    <property type="nucleotide sequence ID" value="NZ_JAQQLF010000006.1"/>
</dbReference>
<dbReference type="PANTHER" id="PTHR43018:SF2">
    <property type="entry name" value="PHOSPHO-2-DEHYDRO-3-DEOXYHEPTONATE ALDOLASE"/>
    <property type="match status" value="1"/>
</dbReference>
<keyword evidence="1 4" id="KW-0808">Transferase</keyword>
<dbReference type="InterPro" id="IPR006218">
    <property type="entry name" value="DAHP1/KDSA"/>
</dbReference>
<dbReference type="NCBIfam" id="NF009239">
    <property type="entry name" value="PRK12595.1"/>
    <property type="match status" value="1"/>
</dbReference>